<evidence type="ECO:0000313" key="10">
    <source>
        <dbReference type="Proteomes" id="UP001187221"/>
    </source>
</evidence>
<evidence type="ECO:0000256" key="1">
    <source>
        <dbReference type="ARBA" id="ARBA00010641"/>
    </source>
</evidence>
<dbReference type="InterPro" id="IPR014284">
    <property type="entry name" value="RNA_pol_sigma-70_dom"/>
</dbReference>
<dbReference type="EMBL" id="BTFW01000001">
    <property type="protein sequence ID" value="GMM60220.1"/>
    <property type="molecule type" value="Genomic_DNA"/>
</dbReference>
<name>A0ABQ6P4R5_9SPHN</name>
<dbReference type="SUPFAM" id="SSF88946">
    <property type="entry name" value="Sigma2 domain of RNA polymerase sigma factors"/>
    <property type="match status" value="1"/>
</dbReference>
<keyword evidence="2 6" id="KW-0805">Transcription regulation</keyword>
<dbReference type="InterPro" id="IPR036388">
    <property type="entry name" value="WH-like_DNA-bd_sf"/>
</dbReference>
<dbReference type="InterPro" id="IPR013249">
    <property type="entry name" value="RNA_pol_sigma70_r4_t2"/>
</dbReference>
<dbReference type="NCBIfam" id="TIGR02937">
    <property type="entry name" value="sigma70-ECF"/>
    <property type="match status" value="1"/>
</dbReference>
<dbReference type="InterPro" id="IPR013324">
    <property type="entry name" value="RNA_pol_sigma_r3/r4-like"/>
</dbReference>
<keyword evidence="4 6" id="KW-0238">DNA-binding</keyword>
<dbReference type="PANTHER" id="PTHR43133">
    <property type="entry name" value="RNA POLYMERASE ECF-TYPE SIGMA FACTO"/>
    <property type="match status" value="1"/>
</dbReference>
<dbReference type="Pfam" id="PF08281">
    <property type="entry name" value="Sigma70_r4_2"/>
    <property type="match status" value="1"/>
</dbReference>
<keyword evidence="10" id="KW-1185">Reference proteome</keyword>
<dbReference type="Pfam" id="PF04542">
    <property type="entry name" value="Sigma70_r2"/>
    <property type="match status" value="1"/>
</dbReference>
<reference evidence="9 10" key="1">
    <citation type="submission" date="2023-06" db="EMBL/GenBank/DDBJ databases">
        <title>Draft genome sequence of Novosphingobium sp. strain IK01.</title>
        <authorList>
            <person name="Hatamoto M."/>
            <person name="Ikarashi T."/>
            <person name="Yamaguchi T."/>
        </authorList>
    </citation>
    <scope>NUCLEOTIDE SEQUENCE [LARGE SCALE GENOMIC DNA]</scope>
    <source>
        <strain evidence="9 10">IK01</strain>
    </source>
</reference>
<feature type="domain" description="RNA polymerase sigma-70 region 2" evidence="7">
    <location>
        <begin position="22"/>
        <end position="87"/>
    </location>
</feature>
<dbReference type="InterPro" id="IPR000838">
    <property type="entry name" value="RNA_pol_sigma70_ECF_CS"/>
</dbReference>
<evidence type="ECO:0000313" key="9">
    <source>
        <dbReference type="EMBL" id="GMM60220.1"/>
    </source>
</evidence>
<evidence type="ECO:0000259" key="8">
    <source>
        <dbReference type="Pfam" id="PF08281"/>
    </source>
</evidence>
<organism evidence="9 10">
    <name type="scientific">Novosphingobium pituita</name>
    <dbReference type="NCBI Taxonomy" id="3056842"/>
    <lineage>
        <taxon>Bacteria</taxon>
        <taxon>Pseudomonadati</taxon>
        <taxon>Pseudomonadota</taxon>
        <taxon>Alphaproteobacteria</taxon>
        <taxon>Sphingomonadales</taxon>
        <taxon>Sphingomonadaceae</taxon>
        <taxon>Novosphingobium</taxon>
    </lineage>
</organism>
<sequence>MTSDADLVGAALEGDQEACRQLVARHREAVHRLVRLHVNDADAALDLTQEAFVAAFLALRRYDPQRPLRAWIARIALNKCRDWHRRRVVRGFFFRARPIDEAVGLADSAPGPESEAAARAELARVRRAIDRLPDGLRSVLLLRAVEEMPQAQVAQLLDISEKAVETRLSRARQKLQQMVRDDPAARV</sequence>
<feature type="domain" description="RNA polymerase sigma factor 70 region 4 type 2" evidence="8">
    <location>
        <begin position="123"/>
        <end position="175"/>
    </location>
</feature>
<dbReference type="PROSITE" id="PS01063">
    <property type="entry name" value="SIGMA70_ECF"/>
    <property type="match status" value="1"/>
</dbReference>
<dbReference type="Proteomes" id="UP001187221">
    <property type="component" value="Unassembled WGS sequence"/>
</dbReference>
<evidence type="ECO:0000256" key="5">
    <source>
        <dbReference type="ARBA" id="ARBA00023163"/>
    </source>
</evidence>
<gene>
    <name evidence="9" type="ORF">NUTIK01_09970</name>
</gene>
<dbReference type="Gene3D" id="1.10.1740.10">
    <property type="match status" value="1"/>
</dbReference>
<comment type="caution">
    <text evidence="9">The sequence shown here is derived from an EMBL/GenBank/DDBJ whole genome shotgun (WGS) entry which is preliminary data.</text>
</comment>
<evidence type="ECO:0000256" key="3">
    <source>
        <dbReference type="ARBA" id="ARBA00023082"/>
    </source>
</evidence>
<dbReference type="SUPFAM" id="SSF88659">
    <property type="entry name" value="Sigma3 and sigma4 domains of RNA polymerase sigma factors"/>
    <property type="match status" value="1"/>
</dbReference>
<dbReference type="CDD" id="cd06171">
    <property type="entry name" value="Sigma70_r4"/>
    <property type="match status" value="1"/>
</dbReference>
<accession>A0ABQ6P4R5</accession>
<keyword evidence="5 6" id="KW-0804">Transcription</keyword>
<evidence type="ECO:0000256" key="4">
    <source>
        <dbReference type="ARBA" id="ARBA00023125"/>
    </source>
</evidence>
<dbReference type="InterPro" id="IPR013325">
    <property type="entry name" value="RNA_pol_sigma_r2"/>
</dbReference>
<keyword evidence="3 6" id="KW-0731">Sigma factor</keyword>
<evidence type="ECO:0000259" key="7">
    <source>
        <dbReference type="Pfam" id="PF04542"/>
    </source>
</evidence>
<dbReference type="RefSeq" id="WP_317974030.1">
    <property type="nucleotide sequence ID" value="NZ_BTFW01000001.1"/>
</dbReference>
<dbReference type="InterPro" id="IPR039425">
    <property type="entry name" value="RNA_pol_sigma-70-like"/>
</dbReference>
<evidence type="ECO:0000256" key="6">
    <source>
        <dbReference type="RuleBase" id="RU000716"/>
    </source>
</evidence>
<evidence type="ECO:0000256" key="2">
    <source>
        <dbReference type="ARBA" id="ARBA00023015"/>
    </source>
</evidence>
<dbReference type="PANTHER" id="PTHR43133:SF51">
    <property type="entry name" value="RNA POLYMERASE SIGMA FACTOR"/>
    <property type="match status" value="1"/>
</dbReference>
<proteinExistence type="inferred from homology"/>
<dbReference type="Gene3D" id="1.10.10.10">
    <property type="entry name" value="Winged helix-like DNA-binding domain superfamily/Winged helix DNA-binding domain"/>
    <property type="match status" value="1"/>
</dbReference>
<comment type="similarity">
    <text evidence="1 6">Belongs to the sigma-70 factor family. ECF subfamily.</text>
</comment>
<dbReference type="InterPro" id="IPR007627">
    <property type="entry name" value="RNA_pol_sigma70_r2"/>
</dbReference>
<protein>
    <recommendedName>
        <fullName evidence="6">RNA polymerase sigma factor</fullName>
    </recommendedName>
</protein>